<evidence type="ECO:0000259" key="10">
    <source>
        <dbReference type="Pfam" id="PF07670"/>
    </source>
</evidence>
<feature type="transmembrane region" description="Helical" evidence="7">
    <location>
        <begin position="260"/>
        <end position="282"/>
    </location>
</feature>
<dbReference type="RefSeq" id="WP_078789972.1">
    <property type="nucleotide sequence ID" value="NZ_FUWR01000007.1"/>
</dbReference>
<feature type="transmembrane region" description="Helical" evidence="7">
    <location>
        <begin position="138"/>
        <end position="161"/>
    </location>
</feature>
<dbReference type="Pfam" id="PF01773">
    <property type="entry name" value="Nucleos_tra2_N"/>
    <property type="match status" value="1"/>
</dbReference>
<dbReference type="GO" id="GO:0005886">
    <property type="term" value="C:plasma membrane"/>
    <property type="evidence" value="ECO:0007669"/>
    <property type="project" value="UniProtKB-SubCell"/>
</dbReference>
<dbReference type="PANTHER" id="PTHR10590:SF4">
    <property type="entry name" value="SOLUTE CARRIER FAMILY 28 MEMBER 3"/>
    <property type="match status" value="1"/>
</dbReference>
<evidence type="ECO:0000256" key="3">
    <source>
        <dbReference type="ARBA" id="ARBA00022475"/>
    </source>
</evidence>
<dbReference type="InterPro" id="IPR011657">
    <property type="entry name" value="CNT_C_dom"/>
</dbReference>
<feature type="transmembrane region" description="Helical" evidence="7">
    <location>
        <begin position="353"/>
        <end position="374"/>
    </location>
</feature>
<comment type="similarity">
    <text evidence="2">Belongs to the concentrative nucleoside transporter (CNT) (TC 2.A.41) family.</text>
</comment>
<dbReference type="PANTHER" id="PTHR10590">
    <property type="entry name" value="SODIUM/NUCLEOSIDE COTRANSPORTER"/>
    <property type="match status" value="1"/>
</dbReference>
<organism evidence="11 12">
    <name type="scientific">Trichlorobacter thiogenes</name>
    <dbReference type="NCBI Taxonomy" id="115783"/>
    <lineage>
        <taxon>Bacteria</taxon>
        <taxon>Pseudomonadati</taxon>
        <taxon>Thermodesulfobacteriota</taxon>
        <taxon>Desulfuromonadia</taxon>
        <taxon>Geobacterales</taxon>
        <taxon>Geobacteraceae</taxon>
        <taxon>Trichlorobacter</taxon>
    </lineage>
</organism>
<evidence type="ECO:0000256" key="6">
    <source>
        <dbReference type="ARBA" id="ARBA00023136"/>
    </source>
</evidence>
<evidence type="ECO:0000313" key="11">
    <source>
        <dbReference type="EMBL" id="SJZ79810.1"/>
    </source>
</evidence>
<sequence>MLHGIFGITVLLCVAWLLSENRRMLHWRLILAGLALQLLIALLMLKAAPFRQLFMGLNTVVAAFEEATKAGTSFVFGYLGGGPLPFVETAPGGSFSLAFQALPMVLVIGALTAVLYYWRILPKVVQGFSWVLRKTMGIGGALGVVASGCIFLGMIESPLLIRPYLVRMTRSELFAMMATGLSCIAGTMLVLYATVLQKVIPDALGHILTASIIHAPAALVVASIMVPETQEQTLGGELSSYEATSAMDALTKGTWDGLKLLVNIVAVLIVFVALVKLVNIGLGQLPDVMGGPVTLERILGILLSPVVWLIGVPWSEAGTAGSLMGIKIVLNEFLAYIKFSSLPEAALSPKTRIIMTYAMCSFANLGSLGILIAGLGSLCPERRDEIVAMGVKALIAGVLASLMTGAVVGML</sequence>
<dbReference type="OrthoDB" id="9766455at2"/>
<name>A0A1T4NKL1_9BACT</name>
<feature type="transmembrane region" description="Helical" evidence="7">
    <location>
        <begin position="207"/>
        <end position="226"/>
    </location>
</feature>
<keyword evidence="3" id="KW-1003">Cell membrane</keyword>
<dbReference type="Pfam" id="PF07662">
    <property type="entry name" value="Nucleos_tra2_C"/>
    <property type="match status" value="1"/>
</dbReference>
<evidence type="ECO:0000259" key="9">
    <source>
        <dbReference type="Pfam" id="PF07662"/>
    </source>
</evidence>
<feature type="transmembrane region" description="Helical" evidence="7">
    <location>
        <begin position="99"/>
        <end position="118"/>
    </location>
</feature>
<dbReference type="AlphaFoldDB" id="A0A1T4NKL1"/>
<keyword evidence="6 7" id="KW-0472">Membrane</keyword>
<feature type="domain" description="Nucleoside transporter/FeoB GTPase Gate" evidence="10">
    <location>
        <begin position="99"/>
        <end position="196"/>
    </location>
</feature>
<evidence type="ECO:0000313" key="12">
    <source>
        <dbReference type="Proteomes" id="UP000190102"/>
    </source>
</evidence>
<feature type="transmembrane region" description="Helical" evidence="7">
    <location>
        <begin position="386"/>
        <end position="408"/>
    </location>
</feature>
<protein>
    <submittedName>
        <fullName evidence="11">Concentrative nucleoside transporter, CNT family</fullName>
    </submittedName>
</protein>
<accession>A0A1T4NKL1</accession>
<evidence type="ECO:0000256" key="1">
    <source>
        <dbReference type="ARBA" id="ARBA00004651"/>
    </source>
</evidence>
<feature type="domain" description="Concentrative nucleoside transporter C-terminal" evidence="9">
    <location>
        <begin position="206"/>
        <end position="409"/>
    </location>
</feature>
<dbReference type="InterPro" id="IPR002668">
    <property type="entry name" value="CNT_N_dom"/>
</dbReference>
<dbReference type="STRING" id="115783.SAMN02745119_01675"/>
<dbReference type="InterPro" id="IPR011642">
    <property type="entry name" value="Gate_dom"/>
</dbReference>
<feature type="transmembrane region" description="Helical" evidence="7">
    <location>
        <begin position="173"/>
        <end position="195"/>
    </location>
</feature>
<dbReference type="EMBL" id="FUWR01000007">
    <property type="protein sequence ID" value="SJZ79810.1"/>
    <property type="molecule type" value="Genomic_DNA"/>
</dbReference>
<evidence type="ECO:0000259" key="8">
    <source>
        <dbReference type="Pfam" id="PF01773"/>
    </source>
</evidence>
<evidence type="ECO:0000256" key="7">
    <source>
        <dbReference type="SAM" id="Phobius"/>
    </source>
</evidence>
<keyword evidence="4 7" id="KW-0812">Transmembrane</keyword>
<dbReference type="InterPro" id="IPR008276">
    <property type="entry name" value="C_nuclsd_transpt"/>
</dbReference>
<feature type="transmembrane region" description="Helical" evidence="7">
    <location>
        <begin position="29"/>
        <end position="48"/>
    </location>
</feature>
<dbReference type="Proteomes" id="UP000190102">
    <property type="component" value="Unassembled WGS sequence"/>
</dbReference>
<keyword evidence="12" id="KW-1185">Reference proteome</keyword>
<evidence type="ECO:0000256" key="2">
    <source>
        <dbReference type="ARBA" id="ARBA00009033"/>
    </source>
</evidence>
<evidence type="ECO:0000256" key="4">
    <source>
        <dbReference type="ARBA" id="ARBA00022692"/>
    </source>
</evidence>
<evidence type="ECO:0000256" key="5">
    <source>
        <dbReference type="ARBA" id="ARBA00022989"/>
    </source>
</evidence>
<comment type="subcellular location">
    <subcellularLocation>
        <location evidence="1">Cell membrane</location>
        <topology evidence="1">Multi-pass membrane protein</topology>
    </subcellularLocation>
</comment>
<feature type="transmembrane region" description="Helical" evidence="7">
    <location>
        <begin position="294"/>
        <end position="314"/>
    </location>
</feature>
<feature type="domain" description="Concentrative nucleoside transporter N-terminal" evidence="8">
    <location>
        <begin position="6"/>
        <end position="79"/>
    </location>
</feature>
<reference evidence="12" key="1">
    <citation type="submission" date="2017-02" db="EMBL/GenBank/DDBJ databases">
        <authorList>
            <person name="Varghese N."/>
            <person name="Submissions S."/>
        </authorList>
    </citation>
    <scope>NUCLEOTIDE SEQUENCE [LARGE SCALE GENOMIC DNA]</scope>
    <source>
        <strain evidence="12">ATCC BAA-34</strain>
    </source>
</reference>
<dbReference type="Pfam" id="PF07670">
    <property type="entry name" value="Gate"/>
    <property type="match status" value="1"/>
</dbReference>
<gene>
    <name evidence="11" type="ORF">SAMN02745119_01675</name>
</gene>
<keyword evidence="5 7" id="KW-1133">Transmembrane helix</keyword>
<proteinExistence type="inferred from homology"/>
<dbReference type="GO" id="GO:0005337">
    <property type="term" value="F:nucleoside transmembrane transporter activity"/>
    <property type="evidence" value="ECO:0007669"/>
    <property type="project" value="InterPro"/>
</dbReference>
<dbReference type="GO" id="GO:0015293">
    <property type="term" value="F:symporter activity"/>
    <property type="evidence" value="ECO:0007669"/>
    <property type="project" value="TreeGrafter"/>
</dbReference>